<evidence type="ECO:0000256" key="1">
    <source>
        <dbReference type="SAM" id="SignalP"/>
    </source>
</evidence>
<name>A0A9W5PJR4_BACCE</name>
<protein>
    <submittedName>
        <fullName evidence="2">Uncharacterized protein</fullName>
    </submittedName>
</protein>
<evidence type="ECO:0000313" key="3">
    <source>
        <dbReference type="Proteomes" id="UP000014018"/>
    </source>
</evidence>
<dbReference type="RefSeq" id="WP_016110409.1">
    <property type="nucleotide sequence ID" value="NZ_KB976175.1"/>
</dbReference>
<gene>
    <name evidence="2" type="ORF">IIU_06711</name>
</gene>
<proteinExistence type="predicted"/>
<evidence type="ECO:0000313" key="2">
    <source>
        <dbReference type="EMBL" id="EOO24489.1"/>
    </source>
</evidence>
<accession>A0A9W5PJR4</accession>
<keyword evidence="1" id="KW-0732">Signal</keyword>
<feature type="signal peptide" evidence="1">
    <location>
        <begin position="1"/>
        <end position="32"/>
    </location>
</feature>
<reference evidence="2 3" key="1">
    <citation type="submission" date="2012-12" db="EMBL/GenBank/DDBJ databases">
        <title>The Genome Sequence of Bacillus cereus VD133.</title>
        <authorList>
            <consortium name="The Broad Institute Genome Sequencing Platform"/>
            <consortium name="The Broad Institute Genome Sequencing Center for Infectious Disease"/>
            <person name="Feldgarden M."/>
            <person name="Van der Auwera G.A."/>
            <person name="Mahillon J."/>
            <person name="Duprez V."/>
            <person name="Timmery S."/>
            <person name="Mattelet C."/>
            <person name="Dierick K."/>
            <person name="Sun M."/>
            <person name="Yu Z."/>
            <person name="Zhu L."/>
            <person name="Hu X."/>
            <person name="Shank E.B."/>
            <person name="Swiecicka I."/>
            <person name="Hansen B.M."/>
            <person name="Andrup L."/>
            <person name="Walker B."/>
            <person name="Young S.K."/>
            <person name="Zeng Q."/>
            <person name="Gargeya S."/>
            <person name="Fitzgerald M."/>
            <person name="Haas B."/>
            <person name="Abouelleil A."/>
            <person name="Alvarado L."/>
            <person name="Arachchi H.M."/>
            <person name="Berlin A.M."/>
            <person name="Chapman S.B."/>
            <person name="Dewar J."/>
            <person name="Goldberg J."/>
            <person name="Griggs A."/>
            <person name="Gujja S."/>
            <person name="Hansen M."/>
            <person name="Howarth C."/>
            <person name="Imamovic A."/>
            <person name="Larimer J."/>
            <person name="McCowan C."/>
            <person name="Murphy C."/>
            <person name="Neiman D."/>
            <person name="Pearson M."/>
            <person name="Priest M."/>
            <person name="Roberts A."/>
            <person name="Saif S."/>
            <person name="Shea T."/>
            <person name="Sisk P."/>
            <person name="Sykes S."/>
            <person name="Wortman J."/>
            <person name="Nusbaum C."/>
            <person name="Birren B."/>
        </authorList>
    </citation>
    <scope>NUCLEOTIDE SEQUENCE [LARGE SCALE GENOMIC DNA]</scope>
    <source>
        <strain evidence="2 3">VD133</strain>
    </source>
</reference>
<organism evidence="2 3">
    <name type="scientific">Bacillus cereus VD133</name>
    <dbReference type="NCBI Taxonomy" id="1053233"/>
    <lineage>
        <taxon>Bacteria</taxon>
        <taxon>Bacillati</taxon>
        <taxon>Bacillota</taxon>
        <taxon>Bacilli</taxon>
        <taxon>Bacillales</taxon>
        <taxon>Bacillaceae</taxon>
        <taxon>Bacillus</taxon>
        <taxon>Bacillus cereus group</taxon>
    </lineage>
</organism>
<dbReference type="AlphaFoldDB" id="A0A9W5PJR4"/>
<dbReference type="Proteomes" id="UP000014018">
    <property type="component" value="Unassembled WGS sequence"/>
</dbReference>
<feature type="chain" id="PRO_5040953702" evidence="1">
    <location>
        <begin position="33"/>
        <end position="208"/>
    </location>
</feature>
<comment type="caution">
    <text evidence="2">The sequence shown here is derived from an EMBL/GenBank/DDBJ whole genome shotgun (WGS) entry which is preliminary data.</text>
</comment>
<sequence>MFKKKNNFKKIGAIVLSTTILAGGILPVTSHAQETTNSNDIVEQFTQSDVDLINSNAEDTEVEGREKRSVVNSSATKSRLNSLNKSLAVIALRTAADDVQSALARVIGENNAVKASKNFNKLADYIERAQVVEKDALANILIESGLTSDKAGETARWIVSLFGLLDDGISSVTLIPQEQATCQRGKLQVKYANGTCGNLSIRFIRMFE</sequence>
<dbReference type="EMBL" id="AHFB01000165">
    <property type="protein sequence ID" value="EOO24489.1"/>
    <property type="molecule type" value="Genomic_DNA"/>
</dbReference>